<dbReference type="EMBL" id="CAJPWZ010003075">
    <property type="protein sequence ID" value="CAG2251111.1"/>
    <property type="molecule type" value="Genomic_DNA"/>
</dbReference>
<dbReference type="SUPFAM" id="SSF109993">
    <property type="entry name" value="VPS9 domain"/>
    <property type="match status" value="1"/>
</dbReference>
<dbReference type="GO" id="GO:0005085">
    <property type="term" value="F:guanyl-nucleotide exchange factor activity"/>
    <property type="evidence" value="ECO:0007669"/>
    <property type="project" value="TreeGrafter"/>
</dbReference>
<protein>
    <submittedName>
        <fullName evidence="3">ANKRD27</fullName>
    </submittedName>
</protein>
<comment type="caution">
    <text evidence="3">The sequence shown here is derived from an EMBL/GenBank/DDBJ whole genome shotgun (WGS) entry which is preliminary data.</text>
</comment>
<dbReference type="PROSITE" id="PS51205">
    <property type="entry name" value="VPS9"/>
    <property type="match status" value="1"/>
</dbReference>
<evidence type="ECO:0000313" key="4">
    <source>
        <dbReference type="Proteomes" id="UP000683360"/>
    </source>
</evidence>
<dbReference type="GO" id="GO:0097422">
    <property type="term" value="C:tubular endosome"/>
    <property type="evidence" value="ECO:0007669"/>
    <property type="project" value="TreeGrafter"/>
</dbReference>
<proteinExistence type="predicted"/>
<dbReference type="Pfam" id="PF02204">
    <property type="entry name" value="VPS9"/>
    <property type="match status" value="1"/>
</dbReference>
<dbReference type="PANTHER" id="PTHR24170:SF1">
    <property type="entry name" value="DOMAIN PROTEIN, PUTATIVE (AFU_ORTHOLOGUE AFUA_1G09870)-RELATED"/>
    <property type="match status" value="1"/>
</dbReference>
<sequence length="498" mass="57565">MRNFKVFRMAYTSGQLSNLMIDKITRTMAEIDELDVNPFFRSLQTTHKNLYKEVQDNGYILCVPQTTFLMESTFTVKFIGYEGKHHIKIINEEQGYSQDYKPFRILVIEKPFDSMYRTSNNQKRNCIEISPQKITFAECKEFLQSFGEYKIVLRHLEDSVNQFNTSYMVLEDYLDDALEKLQSIATNATEKCFKCSKHKLWQDMSFRDDLCSCIESYIMGNVHQTIFKVLHKKFATDDEKLLKKCKQLQDVKVEQLGVPPEFSCPLPLAVVEMANLGGLKTPHEKLSCLKATVDHITGTIQTFIIENQPPGLADLPVITSDDLIPLLIYPVICFIWISNEKYKTNDRDNLSYCMVTVKAAVEYMKHANFDHLQNPKSKVQKEISIDDLMKRTRDTSLKDDIRNVKVETVQERFRKNSSSNIDNKLDSISKVLEDSSEEWAQTKKKGANSIFGESYQQLKKTVPDIVPPQDPRRKKEQLGDFLSSLQDDPFDMSFGKQS</sequence>
<dbReference type="OrthoDB" id="411646at2759"/>
<dbReference type="GO" id="GO:0000149">
    <property type="term" value="F:SNARE binding"/>
    <property type="evidence" value="ECO:0007669"/>
    <property type="project" value="TreeGrafter"/>
</dbReference>
<dbReference type="InterPro" id="IPR051248">
    <property type="entry name" value="UPF0507/Ank_repeat_27"/>
</dbReference>
<dbReference type="InterPro" id="IPR003123">
    <property type="entry name" value="VPS9"/>
</dbReference>
<gene>
    <name evidence="3" type="ORF">MEDL_62800</name>
</gene>
<dbReference type="GO" id="GO:0005769">
    <property type="term" value="C:early endosome"/>
    <property type="evidence" value="ECO:0007669"/>
    <property type="project" value="TreeGrafter"/>
</dbReference>
<name>A0A8S3UYI2_MYTED</name>
<evidence type="ECO:0000313" key="3">
    <source>
        <dbReference type="EMBL" id="CAG2251111.1"/>
    </source>
</evidence>
<organism evidence="3 4">
    <name type="scientific">Mytilus edulis</name>
    <name type="common">Blue mussel</name>
    <dbReference type="NCBI Taxonomy" id="6550"/>
    <lineage>
        <taxon>Eukaryota</taxon>
        <taxon>Metazoa</taxon>
        <taxon>Spiralia</taxon>
        <taxon>Lophotrochozoa</taxon>
        <taxon>Mollusca</taxon>
        <taxon>Bivalvia</taxon>
        <taxon>Autobranchia</taxon>
        <taxon>Pteriomorphia</taxon>
        <taxon>Mytilida</taxon>
        <taxon>Mytiloidea</taxon>
        <taxon>Mytilidae</taxon>
        <taxon>Mytilinae</taxon>
        <taxon>Mytilus</taxon>
    </lineage>
</organism>
<dbReference type="Proteomes" id="UP000683360">
    <property type="component" value="Unassembled WGS sequence"/>
</dbReference>
<evidence type="ECO:0000259" key="2">
    <source>
        <dbReference type="PROSITE" id="PS51205"/>
    </source>
</evidence>
<evidence type="ECO:0000256" key="1">
    <source>
        <dbReference type="SAM" id="MobiDB-lite"/>
    </source>
</evidence>
<accession>A0A8S3UYI2</accession>
<keyword evidence="4" id="KW-1185">Reference proteome</keyword>
<dbReference type="GO" id="GO:0030133">
    <property type="term" value="C:transport vesicle"/>
    <property type="evidence" value="ECO:0007669"/>
    <property type="project" value="TreeGrafter"/>
</dbReference>
<dbReference type="InterPro" id="IPR037191">
    <property type="entry name" value="VPS9_dom_sf"/>
</dbReference>
<feature type="region of interest" description="Disordered" evidence="1">
    <location>
        <begin position="460"/>
        <end position="498"/>
    </location>
</feature>
<dbReference type="PANTHER" id="PTHR24170">
    <property type="entry name" value="ANKYRIN REPEAT DOMAIN-CONTAINING PROTEIN 27"/>
    <property type="match status" value="1"/>
</dbReference>
<dbReference type="AlphaFoldDB" id="A0A8S3UYI2"/>
<feature type="domain" description="VPS9" evidence="2">
    <location>
        <begin position="235"/>
        <end position="373"/>
    </location>
</feature>
<dbReference type="GO" id="GO:0005886">
    <property type="term" value="C:plasma membrane"/>
    <property type="evidence" value="ECO:0007669"/>
    <property type="project" value="TreeGrafter"/>
</dbReference>
<dbReference type="GO" id="GO:0005770">
    <property type="term" value="C:late endosome"/>
    <property type="evidence" value="ECO:0007669"/>
    <property type="project" value="TreeGrafter"/>
</dbReference>
<dbReference type="GO" id="GO:0045022">
    <property type="term" value="P:early endosome to late endosome transport"/>
    <property type="evidence" value="ECO:0007669"/>
    <property type="project" value="TreeGrafter"/>
</dbReference>
<dbReference type="Gene3D" id="1.20.1050.80">
    <property type="entry name" value="VPS9 domain"/>
    <property type="match status" value="1"/>
</dbReference>
<reference evidence="3" key="1">
    <citation type="submission" date="2021-03" db="EMBL/GenBank/DDBJ databases">
        <authorList>
            <person name="Bekaert M."/>
        </authorList>
    </citation>
    <scope>NUCLEOTIDE SEQUENCE</scope>
</reference>